<dbReference type="EMBL" id="CAJNOG010001394">
    <property type="protein sequence ID" value="CAF1439379.1"/>
    <property type="molecule type" value="Genomic_DNA"/>
</dbReference>
<dbReference type="GO" id="GO:0031901">
    <property type="term" value="C:early endosome membrane"/>
    <property type="evidence" value="ECO:0007669"/>
    <property type="project" value="TreeGrafter"/>
</dbReference>
<dbReference type="PANTHER" id="PTHR46319:SF3">
    <property type="entry name" value="ZINC FINGER FYVE DOMAIN-CONTAINING PROTEIN"/>
    <property type="match status" value="1"/>
</dbReference>
<gene>
    <name evidence="3" type="ORF">JYZ213_LOCUS40031</name>
</gene>
<proteinExistence type="predicted"/>
<protein>
    <recommendedName>
        <fullName evidence="2">Smad anchor for receptor activation-like C-terminal domain-containing protein</fullName>
    </recommendedName>
</protein>
<dbReference type="InterPro" id="IPR022557">
    <property type="entry name" value="SARA-like_C"/>
</dbReference>
<evidence type="ECO:0000313" key="3">
    <source>
        <dbReference type="EMBL" id="CAF1439379.1"/>
    </source>
</evidence>
<comment type="caution">
    <text evidence="3">The sequence shown here is derived from an EMBL/GenBank/DDBJ whole genome shotgun (WGS) entry which is preliminary data.</text>
</comment>
<accession>A0A815NPN8</accession>
<dbReference type="GO" id="GO:0016197">
    <property type="term" value="P:endosomal transport"/>
    <property type="evidence" value="ECO:0007669"/>
    <property type="project" value="TreeGrafter"/>
</dbReference>
<dbReference type="Gene3D" id="3.30.1360.220">
    <property type="entry name" value="Domain of unknown function (DUF3480), N-terminal subdomain"/>
    <property type="match status" value="1"/>
</dbReference>
<evidence type="ECO:0000259" key="2">
    <source>
        <dbReference type="SMART" id="SM01421"/>
    </source>
</evidence>
<feature type="region of interest" description="Disordered" evidence="1">
    <location>
        <begin position="35"/>
        <end position="55"/>
    </location>
</feature>
<evidence type="ECO:0000313" key="4">
    <source>
        <dbReference type="Proteomes" id="UP000663845"/>
    </source>
</evidence>
<dbReference type="Proteomes" id="UP000663845">
    <property type="component" value="Unassembled WGS sequence"/>
</dbReference>
<dbReference type="Gene3D" id="3.30.500.40">
    <property type="match status" value="1"/>
</dbReference>
<sequence length="675" mass="75889">MKVISIIFATTSFDLSFSTLAILCPSISSATGINSLGRQPSEHKKSVTFDDGVKPGVDTNTSEAATIAATNIMSSNKVRTNETDTDQAFLFKPESLTAEELEERIRQLKDPNEPPVEFRIHNNLIVISKIVDNCNLNQNGGYCWIFSTRGLCTVSQDEVIFIFDENITDASEIISDILIHIHQIYIDATKGTFVRHLSLSLSTNSSTFLGSSAAAGFLYVSDPTLSYNLFPDAPYLFGILIHRTELPTAQCFPVRLLLRLGYEYQSYPWPLFSIVNQLPTAQCFPVRLLLRLGYEYQSYPWPLFSIVNRNALFSDTQHTIMSLLCDFRSFTYVLPTIRGLIISVGIQGSVSIRIPRNRHDDILKSLEQSSPHALSFGIMNVNRQIHTKHLVTIQNSNDQQYETRIFSSLDSNNEQIMIGGNFLVINASLRSRDSPSSSPLDIQQSGSFSTNNNLNAKVNTIEDGIMLQIDGDALKVLKQCLRERKDYAILAKARTIITDEQKDSTNGTIIKRSSSEQLVEFLWVDEDNDVNRGVRSPIDHFPMDGVRNSRIHYAGQRSPLFRLRWTDLFFIECHLNNNESFDPTRLADSLAKAFTQALTPFVDMLVEAKYRKLGLRVTIDRENASYLAGSNGEQLSPFFLSQLDDHMIPIVMKASDNVSRAAPSLVLELVFYLLD</sequence>
<dbReference type="PANTHER" id="PTHR46319">
    <property type="entry name" value="ZINC FINGER FYVE DOMAIN-CONTAINING PROTEIN"/>
    <property type="match status" value="1"/>
</dbReference>
<dbReference type="SMART" id="SM01421">
    <property type="entry name" value="DUF3480"/>
    <property type="match status" value="1"/>
</dbReference>
<reference evidence="3" key="1">
    <citation type="submission" date="2021-02" db="EMBL/GenBank/DDBJ databases">
        <authorList>
            <person name="Nowell W R."/>
        </authorList>
    </citation>
    <scope>NUCLEOTIDE SEQUENCE</scope>
</reference>
<organism evidence="3 4">
    <name type="scientific">Adineta steineri</name>
    <dbReference type="NCBI Taxonomy" id="433720"/>
    <lineage>
        <taxon>Eukaryota</taxon>
        <taxon>Metazoa</taxon>
        <taxon>Spiralia</taxon>
        <taxon>Gnathifera</taxon>
        <taxon>Rotifera</taxon>
        <taxon>Eurotatoria</taxon>
        <taxon>Bdelloidea</taxon>
        <taxon>Adinetida</taxon>
        <taxon>Adinetidae</taxon>
        <taxon>Adineta</taxon>
    </lineage>
</organism>
<evidence type="ECO:0000256" key="1">
    <source>
        <dbReference type="SAM" id="MobiDB-lite"/>
    </source>
</evidence>
<feature type="domain" description="Smad anchor for receptor activation-like C-terminal" evidence="2">
    <location>
        <begin position="230"/>
        <end position="651"/>
    </location>
</feature>
<dbReference type="AlphaFoldDB" id="A0A815NPN8"/>
<name>A0A815NPN8_9BILA</name>
<dbReference type="Pfam" id="PF11979">
    <property type="entry name" value="SARA_C"/>
    <property type="match status" value="2"/>
</dbReference>
<feature type="compositionally biased region" description="Basic and acidic residues" evidence="1">
    <location>
        <begin position="40"/>
        <end position="53"/>
    </location>
</feature>